<gene>
    <name evidence="1" type="ordered locus">MODMU_2787</name>
</gene>
<dbReference type="EMBL" id="FO203431">
    <property type="protein sequence ID" value="CCH88216.1"/>
    <property type="molecule type" value="Genomic_DNA"/>
</dbReference>
<dbReference type="AlphaFoldDB" id="I4EXV3"/>
<reference evidence="1 2" key="1">
    <citation type="journal article" date="2012" name="J. Bacteriol.">
        <title>Genome Sequence of Radiation-Resistant Modestobacter marinus Strain BC501, a Representative Actinobacterium That Thrives on Calcareous Stone Surfaces.</title>
        <authorList>
            <person name="Normand P."/>
            <person name="Gury J."/>
            <person name="Pujic P."/>
            <person name="Chouaia B."/>
            <person name="Crotti E."/>
            <person name="Brusetti L."/>
            <person name="Daffonchio D."/>
            <person name="Vacherie B."/>
            <person name="Barbe V."/>
            <person name="Medigue C."/>
            <person name="Calteau A."/>
            <person name="Ghodhbane-Gtari F."/>
            <person name="Essoussi I."/>
            <person name="Nouioui I."/>
            <person name="Abbassi-Ghozzi I."/>
            <person name="Gtari M."/>
        </authorList>
    </citation>
    <scope>NUCLEOTIDE SEQUENCE [LARGE SCALE GENOMIC DNA]</scope>
    <source>
        <strain evidence="2">BC 501</strain>
    </source>
</reference>
<dbReference type="KEGG" id="mmar:MODMU_2787"/>
<proteinExistence type="predicted"/>
<dbReference type="HOGENOM" id="CLU_2058730_0_0_11"/>
<sequence>MGGWWADPRAAVVAEALAPMDWRGLTARMLTRRAVGALDRYSVAHFLAGVPGARVGGLGPVDPADHADPRVEPLVHALESRPWRAWSLDRVCADLVSSLAAWQVAWQSGREREWGPEGR</sequence>
<evidence type="ECO:0000313" key="1">
    <source>
        <dbReference type="EMBL" id="CCH88216.1"/>
    </source>
</evidence>
<organism evidence="1 2">
    <name type="scientific">Modestobacter italicus (strain DSM 44449 / CECT 9708 / BC 501)</name>
    <dbReference type="NCBI Taxonomy" id="2732864"/>
    <lineage>
        <taxon>Bacteria</taxon>
        <taxon>Bacillati</taxon>
        <taxon>Actinomycetota</taxon>
        <taxon>Actinomycetes</taxon>
        <taxon>Geodermatophilales</taxon>
        <taxon>Geodermatophilaceae</taxon>
        <taxon>Modestobacter</taxon>
    </lineage>
</organism>
<evidence type="ECO:0000313" key="2">
    <source>
        <dbReference type="Proteomes" id="UP000006461"/>
    </source>
</evidence>
<protein>
    <submittedName>
        <fullName evidence="1">Uncharacterized protein</fullName>
    </submittedName>
</protein>
<keyword evidence="2" id="KW-1185">Reference proteome</keyword>
<accession>I4EXV3</accession>
<name>I4EXV3_MODI5</name>
<dbReference type="OrthoDB" id="5195163at2"/>
<dbReference type="Proteomes" id="UP000006461">
    <property type="component" value="Chromosome"/>
</dbReference>